<dbReference type="GO" id="GO:0005737">
    <property type="term" value="C:cytoplasm"/>
    <property type="evidence" value="ECO:0007669"/>
    <property type="project" value="TreeGrafter"/>
</dbReference>
<keyword evidence="11" id="KW-0539">Nucleus</keyword>
<dbReference type="PROSITE" id="PS51194">
    <property type="entry name" value="HELICASE_CTER"/>
    <property type="match status" value="1"/>
</dbReference>
<keyword evidence="6 12" id="KW-0949">S-adenosyl-L-methionine</keyword>
<dbReference type="PANTHER" id="PTHR22808">
    <property type="entry name" value="NCL1 YEAST -RELATED NOL1/NOP2/FMU SUN DOMAIN-CONTAINING"/>
    <property type="match status" value="1"/>
</dbReference>
<evidence type="ECO:0000256" key="1">
    <source>
        <dbReference type="ARBA" id="ARBA00004123"/>
    </source>
</evidence>
<feature type="region of interest" description="Disordered" evidence="13">
    <location>
        <begin position="732"/>
        <end position="752"/>
    </location>
</feature>
<dbReference type="Gene3D" id="3.40.50.150">
    <property type="entry name" value="Vaccinia Virus protein VP39"/>
    <property type="match status" value="1"/>
</dbReference>
<feature type="compositionally biased region" description="Basic residues" evidence="13">
    <location>
        <begin position="1185"/>
        <end position="1194"/>
    </location>
</feature>
<evidence type="ECO:0000313" key="17">
    <source>
        <dbReference type="Proteomes" id="UP000050640"/>
    </source>
</evidence>
<keyword evidence="8" id="KW-0547">Nucleotide-binding</keyword>
<evidence type="ECO:0000256" key="10">
    <source>
        <dbReference type="ARBA" id="ARBA00022884"/>
    </source>
</evidence>
<keyword evidence="7" id="KW-0819">tRNA processing</keyword>
<evidence type="ECO:0000313" key="18">
    <source>
        <dbReference type="WBParaSite" id="EEL_0000547901-mRNA-1"/>
    </source>
</evidence>
<evidence type="ECO:0000256" key="11">
    <source>
        <dbReference type="ARBA" id="ARBA00023242"/>
    </source>
</evidence>
<dbReference type="InterPro" id="IPR023270">
    <property type="entry name" value="RCMT_NCL1"/>
</dbReference>
<dbReference type="Pfam" id="PF01189">
    <property type="entry name" value="Methyltr_RsmB-F"/>
    <property type="match status" value="1"/>
</dbReference>
<evidence type="ECO:0000256" key="4">
    <source>
        <dbReference type="ARBA" id="ARBA00022603"/>
    </source>
</evidence>
<dbReference type="Pfam" id="PF25378">
    <property type="entry name" value="PUA_NSUN2"/>
    <property type="match status" value="1"/>
</dbReference>
<evidence type="ECO:0000256" key="3">
    <source>
        <dbReference type="ARBA" id="ARBA00022555"/>
    </source>
</evidence>
<comment type="similarity">
    <text evidence="12">Belongs to the class I-like SAM-binding methyltransferase superfamily. RsmB/NOP family.</text>
</comment>
<feature type="region of interest" description="Disordered" evidence="13">
    <location>
        <begin position="646"/>
        <end position="681"/>
    </location>
</feature>
<dbReference type="AlphaFoldDB" id="A0A158Q7T2"/>
<dbReference type="GO" id="GO:0016428">
    <property type="term" value="F:tRNA (cytidine-5-)-methyltransferase activity"/>
    <property type="evidence" value="ECO:0007669"/>
    <property type="project" value="InterPro"/>
</dbReference>
<dbReference type="PROSITE" id="PS51686">
    <property type="entry name" value="SAM_MT_RSMB_NOP"/>
    <property type="match status" value="1"/>
</dbReference>
<dbReference type="GO" id="GO:0005634">
    <property type="term" value="C:nucleus"/>
    <property type="evidence" value="ECO:0007669"/>
    <property type="project" value="UniProtKB-SubCell"/>
</dbReference>
<dbReference type="GO" id="GO:0000049">
    <property type="term" value="F:tRNA binding"/>
    <property type="evidence" value="ECO:0007669"/>
    <property type="project" value="UniProtKB-KW"/>
</dbReference>
<sequence>MARRGIRNRKRNNDTVEKKGVTQNYVLTEFDKTNENFCLYYKSQGIVKEDEWDAFITALKDDLPTSFRIQGSSNEAQSLIELMNTRYFEPMKQWEDGDAFVPKQLPWYPYAFQTPMSRATLRSRPLLKNFHNFLITEAELGNISRQEAVSMIPPLLLDIKSHHKILDVCAAPGSKTVQIIEMMHCDNKIPEGLLLANDVDNSRCYLLVRQALKRMPTSNCIVINEDAAFLPNFLADKDTSEPLLFDRVLCDVICSGDGTFRKSPDMWRSWNPVKGLGLHKLQVNIAQRAIQMLAVNGLMVYSTCSLNPIENEAVIAFILRSSAGAVELVDVSQQLPQLKRTSGLSKWRVFDKAMREYNVLEDVVADQKRYFTSSMFPPSDEEIQKFHLERCFRILPHMQNTGGFFVAVLKKSKPLNQSNLAFNLPAVKRRRTFKEDPFVFLEKDDARWKDIASHYGVSEMFPYQNLFGRTVEADKKRTLYFVNNAVKQFLLSNQDKVKVINAGIRIFGRVENKYNLCRFRILQDGVRTILPYLGKRTVKISIEDMCKILKAENGSVNCPRDTLACDEKFRNISSGSVVLVSEYKGLKQVICAWMGAKSLAPYVSKEEKIHALRMLNCDTSSFGRVLWTKRQSKAACNKEEVKKRRVLEKSDQMDGEEKLSNGHSEKNEKEEKEGELGDGELSKIENKMKEAGSTDELFKKLTFGIRKSRPEQKKEGTEHGLLHIRILPDDYKEERKRSKRANSEANNSLITSEKEPKILGGLQNVPKKKKRCKSLAMKKEQIAHLRKLNRIFIWGDNIPDPLIHFTGIDGLPQELIHNLEEFGSGKTLAFALPIIFDVVRRKSHIAEEIDQLNAVVLEPTHELAKQTYVQFLKFSQKLPVSCSFLEGNEIPQSANVIISTPNKLVYALKKNDKILSKGLNWLVIDESDRLFDTTEGDDRCFRDQLAQIYQACSGSPVRRAFFSATFSYEVEDWCKRNLYDVATICIGSRNSAVSSVKQELIFAGSEHGKIIGLKTLFQNNFEPPALIFVQSKLRGKQLVPIIESLQPPIPVKMISSDKTESERESAIAEFRSGQIWVLVCTDLMGRGLDLSGVNLVVNFDLPTSIISYIHRIGRTGRAGRKGHAVTYFTESDLNFIRPIATVIKQAGFEVPEYTLRMRKPTKKEKKKLLRHAPKRKNIGSLKIADRKRKKKERKPRREKEVVT</sequence>
<evidence type="ECO:0000259" key="15">
    <source>
        <dbReference type="PROSITE" id="PS51194"/>
    </source>
</evidence>
<keyword evidence="9" id="KW-0067">ATP-binding</keyword>
<comment type="subcellular location">
    <subcellularLocation>
        <location evidence="1">Nucleus</location>
    </subcellularLocation>
</comment>
<dbReference type="InterPro" id="IPR023267">
    <property type="entry name" value="RCMT"/>
</dbReference>
<evidence type="ECO:0000256" key="7">
    <source>
        <dbReference type="ARBA" id="ARBA00022694"/>
    </source>
</evidence>
<evidence type="ECO:0000256" key="8">
    <source>
        <dbReference type="ARBA" id="ARBA00022741"/>
    </source>
</evidence>
<dbReference type="InterPro" id="IPR014001">
    <property type="entry name" value="Helicase_ATP-bd"/>
</dbReference>
<dbReference type="InterPro" id="IPR011545">
    <property type="entry name" value="DEAD/DEAH_box_helicase_dom"/>
</dbReference>
<feature type="domain" description="Helicase C-terminal" evidence="15">
    <location>
        <begin position="995"/>
        <end position="1158"/>
    </location>
</feature>
<dbReference type="SUPFAM" id="SSF53335">
    <property type="entry name" value="S-adenosyl-L-methionine-dependent methyltransferases"/>
    <property type="match status" value="1"/>
</dbReference>
<dbReference type="GO" id="GO:0005524">
    <property type="term" value="F:ATP binding"/>
    <property type="evidence" value="ECO:0007669"/>
    <property type="project" value="UniProtKB-KW"/>
</dbReference>
<feature type="binding site" evidence="12">
    <location>
        <position position="251"/>
    </location>
    <ligand>
        <name>S-adenosyl-L-methionine</name>
        <dbReference type="ChEBI" id="CHEBI:59789"/>
    </ligand>
</feature>
<dbReference type="InterPro" id="IPR057286">
    <property type="entry name" value="PUA_NSUN2"/>
</dbReference>
<dbReference type="WBParaSite" id="EEL_0000547901-mRNA-1">
    <property type="protein sequence ID" value="EEL_0000547901-mRNA-1"/>
    <property type="gene ID" value="EEL_0000547901"/>
</dbReference>
<feature type="binding site" evidence="12">
    <location>
        <begin position="169"/>
        <end position="175"/>
    </location>
    <ligand>
        <name>S-adenosyl-L-methionine</name>
        <dbReference type="ChEBI" id="CHEBI:59789"/>
    </ligand>
</feature>
<dbReference type="InterPro" id="IPR029063">
    <property type="entry name" value="SAM-dependent_MTases_sf"/>
</dbReference>
<accession>A0A158Q7T2</accession>
<keyword evidence="5 12" id="KW-0808">Transferase</keyword>
<dbReference type="SUPFAM" id="SSF52540">
    <property type="entry name" value="P-loop containing nucleoside triphosphate hydrolases"/>
    <property type="match status" value="1"/>
</dbReference>
<dbReference type="GO" id="GO:0030488">
    <property type="term" value="P:tRNA methylation"/>
    <property type="evidence" value="ECO:0007669"/>
    <property type="project" value="UniProtKB-ARBA"/>
</dbReference>
<evidence type="ECO:0000256" key="12">
    <source>
        <dbReference type="PROSITE-ProRule" id="PRU01023"/>
    </source>
</evidence>
<feature type="active site" description="Nucleophile" evidence="12">
    <location>
        <position position="304"/>
    </location>
</feature>
<keyword evidence="10 12" id="KW-0694">RNA-binding</keyword>
<feature type="domain" description="Helicase ATP-binding" evidence="14">
    <location>
        <begin position="823"/>
        <end position="984"/>
    </location>
</feature>
<evidence type="ECO:0000256" key="9">
    <source>
        <dbReference type="ARBA" id="ARBA00022840"/>
    </source>
</evidence>
<dbReference type="Pfam" id="PF00270">
    <property type="entry name" value="DEAD"/>
    <property type="match status" value="1"/>
</dbReference>
<dbReference type="SMART" id="SM00487">
    <property type="entry name" value="DEXDc"/>
    <property type="match status" value="1"/>
</dbReference>
<feature type="region of interest" description="Disordered" evidence="13">
    <location>
        <begin position="1161"/>
        <end position="1203"/>
    </location>
</feature>
<dbReference type="PRINTS" id="PR02011">
    <property type="entry name" value="RCMTNCL1"/>
</dbReference>
<evidence type="ECO:0000256" key="5">
    <source>
        <dbReference type="ARBA" id="ARBA00022679"/>
    </source>
</evidence>
<reference evidence="18" key="1">
    <citation type="submission" date="2016-04" db="UniProtKB">
        <authorList>
            <consortium name="WormBaseParasite"/>
        </authorList>
    </citation>
    <scope>IDENTIFICATION</scope>
</reference>
<dbReference type="PANTHER" id="PTHR22808:SF1">
    <property type="entry name" value="RNA CYTOSINE-C(5)-METHYLTRANSFERASE NSUN2-RELATED"/>
    <property type="match status" value="1"/>
</dbReference>
<dbReference type="STRING" id="1147741.A0A158Q7T2"/>
<evidence type="ECO:0000259" key="16">
    <source>
        <dbReference type="PROSITE" id="PS51686"/>
    </source>
</evidence>
<keyword evidence="4 12" id="KW-0489">Methyltransferase</keyword>
<feature type="compositionally biased region" description="Basic residues" evidence="13">
    <location>
        <begin position="1161"/>
        <end position="1177"/>
    </location>
</feature>
<dbReference type="InterPro" id="IPR001678">
    <property type="entry name" value="MeTrfase_RsmB-F_NOP2_dom"/>
</dbReference>
<evidence type="ECO:0000259" key="14">
    <source>
        <dbReference type="PROSITE" id="PS51192"/>
    </source>
</evidence>
<dbReference type="PRINTS" id="PR02008">
    <property type="entry name" value="RCMTFAMILY"/>
</dbReference>
<dbReference type="InterPro" id="IPR057285">
    <property type="entry name" value="Pre-PUA_NSUN2"/>
</dbReference>
<dbReference type="InterPro" id="IPR027417">
    <property type="entry name" value="P-loop_NTPase"/>
</dbReference>
<keyword evidence="17" id="KW-1185">Reference proteome</keyword>
<evidence type="ECO:0000256" key="6">
    <source>
        <dbReference type="ARBA" id="ARBA00022691"/>
    </source>
</evidence>
<dbReference type="CDD" id="cd18787">
    <property type="entry name" value="SF2_C_DEAD"/>
    <property type="match status" value="1"/>
</dbReference>
<feature type="binding site" evidence="12">
    <location>
        <position position="226"/>
    </location>
    <ligand>
        <name>S-adenosyl-L-methionine</name>
        <dbReference type="ChEBI" id="CHEBI:59789"/>
    </ligand>
</feature>
<dbReference type="InterPro" id="IPR049560">
    <property type="entry name" value="MeTrfase_RsmB-F_NOP2_cat"/>
</dbReference>
<dbReference type="InterPro" id="IPR001650">
    <property type="entry name" value="Helicase_C-like"/>
</dbReference>
<feature type="domain" description="SAM-dependent MTase RsmB/NOP-type" evidence="16">
    <location>
        <begin position="55"/>
        <end position="412"/>
    </location>
</feature>
<dbReference type="Pfam" id="PF25376">
    <property type="entry name" value="Pre-PUA_NSUN2"/>
    <property type="match status" value="1"/>
</dbReference>
<dbReference type="Pfam" id="PF00271">
    <property type="entry name" value="Helicase_C"/>
    <property type="match status" value="1"/>
</dbReference>
<evidence type="ECO:0000256" key="13">
    <source>
        <dbReference type="SAM" id="MobiDB-lite"/>
    </source>
</evidence>
<feature type="binding site" evidence="12">
    <location>
        <position position="198"/>
    </location>
    <ligand>
        <name>S-adenosyl-L-methionine</name>
        <dbReference type="ChEBI" id="CHEBI:59789"/>
    </ligand>
</feature>
<organism evidence="17 18">
    <name type="scientific">Elaeophora elaphi</name>
    <dbReference type="NCBI Taxonomy" id="1147741"/>
    <lineage>
        <taxon>Eukaryota</taxon>
        <taxon>Metazoa</taxon>
        <taxon>Ecdysozoa</taxon>
        <taxon>Nematoda</taxon>
        <taxon>Chromadorea</taxon>
        <taxon>Rhabditida</taxon>
        <taxon>Spirurina</taxon>
        <taxon>Spiruromorpha</taxon>
        <taxon>Filarioidea</taxon>
        <taxon>Onchocercidae</taxon>
        <taxon>Elaeophora</taxon>
    </lineage>
</organism>
<dbReference type="Gene3D" id="3.40.50.300">
    <property type="entry name" value="P-loop containing nucleotide triphosphate hydrolases"/>
    <property type="match status" value="2"/>
</dbReference>
<protein>
    <recommendedName>
        <fullName evidence="2">tRNA (cytosine(34)-C(5))-methyltransferase</fullName>
        <ecNumber evidence="2">2.1.1.203</ecNumber>
    </recommendedName>
</protein>
<dbReference type="PROSITE" id="PS51192">
    <property type="entry name" value="HELICASE_ATP_BIND_1"/>
    <property type="match status" value="1"/>
</dbReference>
<dbReference type="SMART" id="SM00490">
    <property type="entry name" value="HELICc"/>
    <property type="match status" value="1"/>
</dbReference>
<dbReference type="EC" id="2.1.1.203" evidence="2"/>
<evidence type="ECO:0000256" key="2">
    <source>
        <dbReference type="ARBA" id="ARBA00012629"/>
    </source>
</evidence>
<proteinExistence type="inferred from homology"/>
<name>A0A158Q7T2_9BILA</name>
<dbReference type="Proteomes" id="UP000050640">
    <property type="component" value="Unplaced"/>
</dbReference>
<keyword evidence="3" id="KW-0820">tRNA-binding</keyword>